<evidence type="ECO:0000313" key="3">
    <source>
        <dbReference type="Proteomes" id="UP000266673"/>
    </source>
</evidence>
<sequence length="267" mass="31211">CYYYGIGVEKNEDKWREWYKKQSEYGKCAHCNEDNTQPAWCLSCDPDIATRWTIGNKNIDDCMKTFQLRARKYEDVIEWILFDRLLGVKKISKGGFGSVYSATWLDGVRKVETIKDGDYNIIKKRTLAGSKENNNDFLKEFKSLMVCKINSTKLAIYAITQNTETKEYLMVFQYANNRSFYKYLRKNFCDLTWQAKLEILKNISYELYLIHERAGYIHADFHSGNILQDQGSYIADLGLSRKTDEKVLEGDIYRVMPYVAPEVLLGE</sequence>
<reference evidence="2 3" key="1">
    <citation type="submission" date="2018-06" db="EMBL/GenBank/DDBJ databases">
        <title>Comparative genomics reveals the genomic features of Rhizophagus irregularis, R. cerebriforme, R. diaphanum and Gigaspora rosea, and their symbiotic lifestyle signature.</title>
        <authorList>
            <person name="Morin E."/>
            <person name="San Clemente H."/>
            <person name="Chen E.C.H."/>
            <person name="De La Providencia I."/>
            <person name="Hainaut M."/>
            <person name="Kuo A."/>
            <person name="Kohler A."/>
            <person name="Murat C."/>
            <person name="Tang N."/>
            <person name="Roy S."/>
            <person name="Loubradou J."/>
            <person name="Henrissat B."/>
            <person name="Grigoriev I.V."/>
            <person name="Corradi N."/>
            <person name="Roux C."/>
            <person name="Martin F.M."/>
        </authorList>
    </citation>
    <scope>NUCLEOTIDE SEQUENCE [LARGE SCALE GENOMIC DNA]</scope>
    <source>
        <strain evidence="2 3">DAOM 194757</strain>
    </source>
</reference>
<dbReference type="GO" id="GO:0004674">
    <property type="term" value="F:protein serine/threonine kinase activity"/>
    <property type="evidence" value="ECO:0007669"/>
    <property type="project" value="TreeGrafter"/>
</dbReference>
<dbReference type="Pfam" id="PF07714">
    <property type="entry name" value="PK_Tyr_Ser-Thr"/>
    <property type="match status" value="1"/>
</dbReference>
<dbReference type="Gene3D" id="1.10.510.10">
    <property type="entry name" value="Transferase(Phosphotransferase) domain 1"/>
    <property type="match status" value="1"/>
</dbReference>
<feature type="domain" description="Protein kinase" evidence="1">
    <location>
        <begin position="85"/>
        <end position="267"/>
    </location>
</feature>
<dbReference type="Proteomes" id="UP000266673">
    <property type="component" value="Unassembled WGS sequence"/>
</dbReference>
<dbReference type="GO" id="GO:0005524">
    <property type="term" value="F:ATP binding"/>
    <property type="evidence" value="ECO:0007669"/>
    <property type="project" value="InterPro"/>
</dbReference>
<evidence type="ECO:0000313" key="2">
    <source>
        <dbReference type="EMBL" id="RIB13301.1"/>
    </source>
</evidence>
<organism evidence="2 3">
    <name type="scientific">Gigaspora rosea</name>
    <dbReference type="NCBI Taxonomy" id="44941"/>
    <lineage>
        <taxon>Eukaryota</taxon>
        <taxon>Fungi</taxon>
        <taxon>Fungi incertae sedis</taxon>
        <taxon>Mucoromycota</taxon>
        <taxon>Glomeromycotina</taxon>
        <taxon>Glomeromycetes</taxon>
        <taxon>Diversisporales</taxon>
        <taxon>Gigasporaceae</taxon>
        <taxon>Gigaspora</taxon>
    </lineage>
</organism>
<dbReference type="STRING" id="44941.A0A397UUK6"/>
<dbReference type="InterPro" id="IPR001245">
    <property type="entry name" value="Ser-Thr/Tyr_kinase_cat_dom"/>
</dbReference>
<dbReference type="InterPro" id="IPR011009">
    <property type="entry name" value="Kinase-like_dom_sf"/>
</dbReference>
<dbReference type="PROSITE" id="PS50011">
    <property type="entry name" value="PROTEIN_KINASE_DOM"/>
    <property type="match status" value="1"/>
</dbReference>
<feature type="non-terminal residue" evidence="2">
    <location>
        <position position="1"/>
    </location>
</feature>
<keyword evidence="2" id="KW-0808">Transferase</keyword>
<evidence type="ECO:0000259" key="1">
    <source>
        <dbReference type="PROSITE" id="PS50011"/>
    </source>
</evidence>
<dbReference type="InterPro" id="IPR000719">
    <property type="entry name" value="Prot_kinase_dom"/>
</dbReference>
<protein>
    <submittedName>
        <fullName evidence="2">Kinase-like domain-containing protein</fullName>
    </submittedName>
</protein>
<keyword evidence="3" id="KW-1185">Reference proteome</keyword>
<dbReference type="SUPFAM" id="SSF56112">
    <property type="entry name" value="Protein kinase-like (PK-like)"/>
    <property type="match status" value="1"/>
</dbReference>
<keyword evidence="2" id="KW-0418">Kinase</keyword>
<name>A0A397UUK6_9GLOM</name>
<dbReference type="PANTHER" id="PTHR44329">
    <property type="entry name" value="SERINE/THREONINE-PROTEIN KINASE TNNI3K-RELATED"/>
    <property type="match status" value="1"/>
</dbReference>
<dbReference type="AlphaFoldDB" id="A0A397UUK6"/>
<accession>A0A397UUK6</accession>
<proteinExistence type="predicted"/>
<gene>
    <name evidence="2" type="ORF">C2G38_2098626</name>
</gene>
<dbReference type="InterPro" id="IPR051681">
    <property type="entry name" value="Ser/Thr_Kinases-Pseudokinases"/>
</dbReference>
<comment type="caution">
    <text evidence="2">The sequence shown here is derived from an EMBL/GenBank/DDBJ whole genome shotgun (WGS) entry which is preliminary data.</text>
</comment>
<dbReference type="EMBL" id="QKWP01000936">
    <property type="protein sequence ID" value="RIB13301.1"/>
    <property type="molecule type" value="Genomic_DNA"/>
</dbReference>